<dbReference type="RefSeq" id="WP_151150748.1">
    <property type="nucleotide sequence ID" value="NZ_WAIE01000003.1"/>
</dbReference>
<evidence type="ECO:0000313" key="2">
    <source>
        <dbReference type="Proteomes" id="UP000438699"/>
    </source>
</evidence>
<name>A0A6N6N2L4_9BACT</name>
<keyword evidence="2" id="KW-1185">Reference proteome</keyword>
<dbReference type="EMBL" id="WAIE01000003">
    <property type="protein sequence ID" value="KAB1441655.1"/>
    <property type="molecule type" value="Genomic_DNA"/>
</dbReference>
<dbReference type="AlphaFoldDB" id="A0A6N6N2L4"/>
<accession>A0A6N6N2L4</accession>
<gene>
    <name evidence="1" type="ORF">F8A88_08625</name>
</gene>
<evidence type="ECO:0000313" key="1">
    <source>
        <dbReference type="EMBL" id="KAB1441655.1"/>
    </source>
</evidence>
<protein>
    <submittedName>
        <fullName evidence="1">Uncharacterized protein</fullName>
    </submittedName>
</protein>
<sequence length="276" mass="30741">MAEHKTVNTDWRRSLPAEWTVPCTGEDGGCRDIPLREHPALAKYASKDEAVKALVHAQRMLGRRPEGYVRVPESGEDADQWEELWTALGRPESPDKYAMPELELPEGMAVDESFLAEFAQTAHGLGLSSDQAAGLYGWFVPRVVELDRETGQAAEELRHSEFEALRGQHMGRTSDVLERALQSARAIGGDGLVQALDETGAGDRAAVISAFARLAPLVLEGRFRNERAASGVPLDRAQLEAMMRDPRYHDPLERDPEWVRRIEEGFQTLYPGAKKR</sequence>
<dbReference type="Proteomes" id="UP000438699">
    <property type="component" value="Unassembled WGS sequence"/>
</dbReference>
<proteinExistence type="predicted"/>
<dbReference type="OrthoDB" id="5450608at2"/>
<comment type="caution">
    <text evidence="1">The sequence shown here is derived from an EMBL/GenBank/DDBJ whole genome shotgun (WGS) entry which is preliminary data.</text>
</comment>
<reference evidence="1 2" key="1">
    <citation type="journal article" date="2017" name="Int. J. Syst. Evol. Microbiol.">
        <title>Desulfovibrio senegalensis sp. nov., a mesophilic sulfate reducer isolated from marine sediment.</title>
        <authorList>
            <person name="Thioye A."/>
            <person name="Gam Z.B.A."/>
            <person name="Mbengue M."/>
            <person name="Cayol J.L."/>
            <person name="Joseph-Bartoli M."/>
            <person name="Toure-Kane C."/>
            <person name="Labat M."/>
        </authorList>
    </citation>
    <scope>NUCLEOTIDE SEQUENCE [LARGE SCALE GENOMIC DNA]</scope>
    <source>
        <strain evidence="1 2">DSM 101509</strain>
    </source>
</reference>
<organism evidence="1 2">
    <name type="scientific">Pseudodesulfovibrio senegalensis</name>
    <dbReference type="NCBI Taxonomy" id="1721087"/>
    <lineage>
        <taxon>Bacteria</taxon>
        <taxon>Pseudomonadati</taxon>
        <taxon>Thermodesulfobacteriota</taxon>
        <taxon>Desulfovibrionia</taxon>
        <taxon>Desulfovibrionales</taxon>
        <taxon>Desulfovibrionaceae</taxon>
    </lineage>
</organism>